<name>A0A371B3R1_9BRAD</name>
<protein>
    <submittedName>
        <fullName evidence="1">Phosphate ABC transporter substrate-binding protein</fullName>
    </submittedName>
</protein>
<proteinExistence type="predicted"/>
<dbReference type="OrthoDB" id="8689594at2"/>
<keyword evidence="2" id="KW-1185">Reference proteome</keyword>
<dbReference type="RefSeq" id="WP_115518348.1">
    <property type="nucleotide sequence ID" value="NZ_QRGO01000002.1"/>
</dbReference>
<evidence type="ECO:0000313" key="1">
    <source>
        <dbReference type="EMBL" id="RDV02226.1"/>
    </source>
</evidence>
<dbReference type="EMBL" id="QRGO01000002">
    <property type="protein sequence ID" value="RDV02226.1"/>
    <property type="molecule type" value="Genomic_DNA"/>
</dbReference>
<gene>
    <name evidence="1" type="ORF">DXH78_16680</name>
</gene>
<organism evidence="1 2">
    <name type="scientific">Undibacter mobilis</name>
    <dbReference type="NCBI Taxonomy" id="2292256"/>
    <lineage>
        <taxon>Bacteria</taxon>
        <taxon>Pseudomonadati</taxon>
        <taxon>Pseudomonadota</taxon>
        <taxon>Alphaproteobacteria</taxon>
        <taxon>Hyphomicrobiales</taxon>
        <taxon>Nitrobacteraceae</taxon>
        <taxon>Undibacter</taxon>
    </lineage>
</organism>
<evidence type="ECO:0000313" key="2">
    <source>
        <dbReference type="Proteomes" id="UP000263993"/>
    </source>
</evidence>
<dbReference type="Proteomes" id="UP000263993">
    <property type="component" value="Unassembled WGS sequence"/>
</dbReference>
<reference evidence="2" key="1">
    <citation type="submission" date="2018-08" db="EMBL/GenBank/DDBJ databases">
        <authorList>
            <person name="Kim S.-J."/>
            <person name="Jung G.-Y."/>
        </authorList>
    </citation>
    <scope>NUCLEOTIDE SEQUENCE [LARGE SCALE GENOMIC DNA]</scope>
    <source>
        <strain evidence="2">GY_H</strain>
    </source>
</reference>
<dbReference type="SUPFAM" id="SSF53850">
    <property type="entry name" value="Periplasmic binding protein-like II"/>
    <property type="match status" value="1"/>
</dbReference>
<dbReference type="AlphaFoldDB" id="A0A371B3R1"/>
<accession>A0A371B3R1</accession>
<comment type="caution">
    <text evidence="1">The sequence shown here is derived from an EMBL/GenBank/DDBJ whole genome shotgun (WGS) entry which is preliminary data.</text>
</comment>
<sequence length="300" mass="33153">MPYPASGPVTLDTNLADYPVTRALKAGAVTSDRVRFNFTGPKVANQGFKPMVREGKFDAGELAIVTFLQAKIYGKPLTLLPAVVMARGQHHTIHYNVARGALTPKDIEGKRFGTRSYSVTTGVWVRGILKDEYGVDLGKVTWCTTDDGHLAEYKDPSNCVRLPAGSNVEKMLVDGELDGAILGGDLPDEPRVAPLFPDPHRAAEEWSKKNGMVPINHLFVVRSELAQTRPDVVREIFRVLKESKAQYSDSTKGGIDPVPFGVEANRKALETIIRYSYEQQVIPRLMSVDELFDDVTRELV</sequence>